<dbReference type="InterPro" id="IPR002052">
    <property type="entry name" value="DNA_methylase_N6_adenine_CS"/>
</dbReference>
<accession>A0A915L3T1</accession>
<dbReference type="SUPFAM" id="SSF53335">
    <property type="entry name" value="S-adenosyl-L-methionine-dependent methyltransferases"/>
    <property type="match status" value="1"/>
</dbReference>
<dbReference type="InterPro" id="IPR052190">
    <property type="entry name" value="Euk-Arch_PrmC-MTase"/>
</dbReference>
<dbReference type="GO" id="GO:0003676">
    <property type="term" value="F:nucleic acid binding"/>
    <property type="evidence" value="ECO:0007669"/>
    <property type="project" value="InterPro"/>
</dbReference>
<reference evidence="6" key="1">
    <citation type="submission" date="2022-11" db="UniProtKB">
        <authorList>
            <consortium name="WormBaseParasite"/>
        </authorList>
    </citation>
    <scope>IDENTIFICATION</scope>
</reference>
<dbReference type="Pfam" id="PF06325">
    <property type="entry name" value="PrmA"/>
    <property type="match status" value="1"/>
</dbReference>
<dbReference type="InterPro" id="IPR029063">
    <property type="entry name" value="SAM-dependent_MTases_sf"/>
</dbReference>
<evidence type="ECO:0000256" key="3">
    <source>
        <dbReference type="ARBA" id="ARBA00022679"/>
    </source>
</evidence>
<keyword evidence="2" id="KW-0489">Methyltransferase</keyword>
<keyword evidence="5" id="KW-1185">Reference proteome</keyword>
<dbReference type="GO" id="GO:0035657">
    <property type="term" value="C:eRF1 methyltransferase complex"/>
    <property type="evidence" value="ECO:0007669"/>
    <property type="project" value="TreeGrafter"/>
</dbReference>
<dbReference type="PANTHER" id="PTHR45875">
    <property type="entry name" value="METHYLTRANSFERASE N6AMT1"/>
    <property type="match status" value="1"/>
</dbReference>
<comment type="similarity">
    <text evidence="1">Belongs to the eukaryotic/archaeal PrmC-related family.</text>
</comment>
<proteinExistence type="inferred from homology"/>
<evidence type="ECO:0000256" key="1">
    <source>
        <dbReference type="ARBA" id="ARBA00006149"/>
    </source>
</evidence>
<dbReference type="CDD" id="cd02440">
    <property type="entry name" value="AdoMet_MTases"/>
    <property type="match status" value="1"/>
</dbReference>
<dbReference type="PROSITE" id="PS00092">
    <property type="entry name" value="N6_MTASE"/>
    <property type="match status" value="1"/>
</dbReference>
<organism evidence="5 6">
    <name type="scientific">Romanomermis culicivorax</name>
    <name type="common">Nematode worm</name>
    <dbReference type="NCBI Taxonomy" id="13658"/>
    <lineage>
        <taxon>Eukaryota</taxon>
        <taxon>Metazoa</taxon>
        <taxon>Ecdysozoa</taxon>
        <taxon>Nematoda</taxon>
        <taxon>Enoplea</taxon>
        <taxon>Dorylaimia</taxon>
        <taxon>Mermithida</taxon>
        <taxon>Mermithoidea</taxon>
        <taxon>Mermithidae</taxon>
        <taxon>Romanomermis</taxon>
    </lineage>
</organism>
<sequence length="259" mass="29430">MSKYATPNYILTNEEKLSVYEPSEDTFLLLDALEKDAELIEKQRPTICVEIGCGSGLASIFVAKYLQRGALILCTDINPVALRVSQRNADLNNLRRNCIEFLRTDTLDAIEYRLQSIPSTIHKFLAALFPDKIDLLLFNPPYVPSDEPLRPEDMLAHAYAGERMTLAHRCLCLDSRKEFTGSQFCKITNFVTIYGQSCASVDEIVKNTRVLIEVVVAGWIILRDRFVVEQCVEFGISRSSNTMYDFAGKKMWHRTIICT</sequence>
<dbReference type="WBParaSite" id="nRc.2.0.1.t45734-RA">
    <property type="protein sequence ID" value="nRc.2.0.1.t45734-RA"/>
    <property type="gene ID" value="nRc.2.0.1.g45734"/>
</dbReference>
<evidence type="ECO:0000313" key="5">
    <source>
        <dbReference type="Proteomes" id="UP000887565"/>
    </source>
</evidence>
<dbReference type="Gene3D" id="3.40.50.150">
    <property type="entry name" value="Vaccinia Virus protein VP39"/>
    <property type="match status" value="1"/>
</dbReference>
<dbReference type="GO" id="GO:0032259">
    <property type="term" value="P:methylation"/>
    <property type="evidence" value="ECO:0007669"/>
    <property type="project" value="UniProtKB-KW"/>
</dbReference>
<dbReference type="PANTHER" id="PTHR45875:SF1">
    <property type="entry name" value="METHYLTRANSFERASE N6AMT1"/>
    <property type="match status" value="1"/>
</dbReference>
<dbReference type="AlphaFoldDB" id="A0A915L3T1"/>
<protein>
    <submittedName>
        <fullName evidence="6">Methyltransferase small domain-containing protein</fullName>
    </submittedName>
</protein>
<name>A0A915L3T1_ROMCU</name>
<keyword evidence="4" id="KW-0949">S-adenosyl-L-methionine</keyword>
<dbReference type="Proteomes" id="UP000887565">
    <property type="component" value="Unplaced"/>
</dbReference>
<evidence type="ECO:0000256" key="4">
    <source>
        <dbReference type="ARBA" id="ARBA00022691"/>
    </source>
</evidence>
<evidence type="ECO:0000256" key="2">
    <source>
        <dbReference type="ARBA" id="ARBA00022603"/>
    </source>
</evidence>
<dbReference type="GO" id="GO:0008757">
    <property type="term" value="F:S-adenosylmethionine-dependent methyltransferase activity"/>
    <property type="evidence" value="ECO:0007669"/>
    <property type="project" value="TreeGrafter"/>
</dbReference>
<dbReference type="GO" id="GO:0008276">
    <property type="term" value="F:protein methyltransferase activity"/>
    <property type="evidence" value="ECO:0007669"/>
    <property type="project" value="TreeGrafter"/>
</dbReference>
<evidence type="ECO:0000313" key="6">
    <source>
        <dbReference type="WBParaSite" id="nRc.2.0.1.t45734-RA"/>
    </source>
</evidence>
<keyword evidence="3" id="KW-0808">Transferase</keyword>